<dbReference type="SUPFAM" id="SSF50952">
    <property type="entry name" value="Soluble quinoprotein glucose dehydrogenase"/>
    <property type="match status" value="1"/>
</dbReference>
<dbReference type="Pfam" id="PF07995">
    <property type="entry name" value="GSDH"/>
    <property type="match status" value="1"/>
</dbReference>
<reference evidence="2" key="1">
    <citation type="submission" date="2018-05" db="EMBL/GenBank/DDBJ databases">
        <authorList>
            <person name="Lanie J.A."/>
            <person name="Ng W.-L."/>
            <person name="Kazmierczak K.M."/>
            <person name="Andrzejewski T.M."/>
            <person name="Davidsen T.M."/>
            <person name="Wayne K.J."/>
            <person name="Tettelin H."/>
            <person name="Glass J.I."/>
            <person name="Rusch D."/>
            <person name="Podicherti R."/>
            <person name="Tsui H.-C.T."/>
            <person name="Winkler M.E."/>
        </authorList>
    </citation>
    <scope>NUCLEOTIDE SEQUENCE</scope>
</reference>
<proteinExistence type="predicted"/>
<sequence length="157" mass="17786">MKHKILYIIILFLSITQSSYNIQNAFPNLSFQDPVGIHHAGDGSNRIFIVEQEGRIKVFDNNSTISNAQTFLDIRSIVDQDGGYTEEGLLGLAFHPNYVENGYFYINYTEHNPRRNVIARYSVSNDNPNSADYDSSMIILEVNQPYTNHNGGQMSFG</sequence>
<dbReference type="EMBL" id="UINC01121785">
    <property type="protein sequence ID" value="SVC97189.1"/>
    <property type="molecule type" value="Genomic_DNA"/>
</dbReference>
<dbReference type="InterPro" id="IPR011042">
    <property type="entry name" value="6-blade_b-propeller_TolB-like"/>
</dbReference>
<evidence type="ECO:0000313" key="2">
    <source>
        <dbReference type="EMBL" id="SVC97189.1"/>
    </source>
</evidence>
<evidence type="ECO:0000259" key="1">
    <source>
        <dbReference type="Pfam" id="PF07995"/>
    </source>
</evidence>
<dbReference type="AlphaFoldDB" id="A0A382RHL1"/>
<gene>
    <name evidence="2" type="ORF">METZ01_LOCUS350043</name>
</gene>
<name>A0A382RHL1_9ZZZZ</name>
<dbReference type="PANTHER" id="PTHR19328">
    <property type="entry name" value="HEDGEHOG-INTERACTING PROTEIN"/>
    <property type="match status" value="1"/>
</dbReference>
<dbReference type="InterPro" id="IPR012938">
    <property type="entry name" value="Glc/Sorbosone_DH"/>
</dbReference>
<dbReference type="Gene3D" id="2.120.10.30">
    <property type="entry name" value="TolB, C-terminal domain"/>
    <property type="match status" value="1"/>
</dbReference>
<organism evidence="2">
    <name type="scientific">marine metagenome</name>
    <dbReference type="NCBI Taxonomy" id="408172"/>
    <lineage>
        <taxon>unclassified sequences</taxon>
        <taxon>metagenomes</taxon>
        <taxon>ecological metagenomes</taxon>
    </lineage>
</organism>
<protein>
    <recommendedName>
        <fullName evidence="1">Glucose/Sorbosone dehydrogenase domain-containing protein</fullName>
    </recommendedName>
</protein>
<dbReference type="PANTHER" id="PTHR19328:SF75">
    <property type="entry name" value="ALDOSE SUGAR DEHYDROGENASE YLII"/>
    <property type="match status" value="1"/>
</dbReference>
<accession>A0A382RHL1</accession>
<dbReference type="InterPro" id="IPR011041">
    <property type="entry name" value="Quinoprot_gluc/sorb_DH_b-prop"/>
</dbReference>
<feature type="domain" description="Glucose/Sorbosone dehydrogenase" evidence="1">
    <location>
        <begin position="32"/>
        <end position="156"/>
    </location>
</feature>
<feature type="non-terminal residue" evidence="2">
    <location>
        <position position="157"/>
    </location>
</feature>